<gene>
    <name evidence="1" type="ORF">E2C01_071347</name>
</gene>
<dbReference type="EMBL" id="VSRR010044550">
    <property type="protein sequence ID" value="MPC76912.1"/>
    <property type="molecule type" value="Genomic_DNA"/>
</dbReference>
<protein>
    <submittedName>
        <fullName evidence="1">Uncharacterized protein</fullName>
    </submittedName>
</protein>
<comment type="caution">
    <text evidence="1">The sequence shown here is derived from an EMBL/GenBank/DDBJ whole genome shotgun (WGS) entry which is preliminary data.</text>
</comment>
<dbReference type="Proteomes" id="UP000324222">
    <property type="component" value="Unassembled WGS sequence"/>
</dbReference>
<evidence type="ECO:0000313" key="1">
    <source>
        <dbReference type="EMBL" id="MPC76912.1"/>
    </source>
</evidence>
<evidence type="ECO:0000313" key="2">
    <source>
        <dbReference type="Proteomes" id="UP000324222"/>
    </source>
</evidence>
<accession>A0A5B7HZQ9</accession>
<proteinExistence type="predicted"/>
<sequence>MPFIEWFKVTYVTMISRFQLQIGTCEPALLVLESRSHISPMELLQNYPVQIKSRHISQRLKTRGF</sequence>
<dbReference type="AlphaFoldDB" id="A0A5B7HZQ9"/>
<keyword evidence="2" id="KW-1185">Reference proteome</keyword>
<name>A0A5B7HZQ9_PORTR</name>
<organism evidence="1 2">
    <name type="scientific">Portunus trituberculatus</name>
    <name type="common">Swimming crab</name>
    <name type="synonym">Neptunus trituberculatus</name>
    <dbReference type="NCBI Taxonomy" id="210409"/>
    <lineage>
        <taxon>Eukaryota</taxon>
        <taxon>Metazoa</taxon>
        <taxon>Ecdysozoa</taxon>
        <taxon>Arthropoda</taxon>
        <taxon>Crustacea</taxon>
        <taxon>Multicrustacea</taxon>
        <taxon>Malacostraca</taxon>
        <taxon>Eumalacostraca</taxon>
        <taxon>Eucarida</taxon>
        <taxon>Decapoda</taxon>
        <taxon>Pleocyemata</taxon>
        <taxon>Brachyura</taxon>
        <taxon>Eubrachyura</taxon>
        <taxon>Portunoidea</taxon>
        <taxon>Portunidae</taxon>
        <taxon>Portuninae</taxon>
        <taxon>Portunus</taxon>
    </lineage>
</organism>
<reference evidence="1 2" key="1">
    <citation type="submission" date="2019-05" db="EMBL/GenBank/DDBJ databases">
        <title>Another draft genome of Portunus trituberculatus and its Hox gene families provides insights of decapod evolution.</title>
        <authorList>
            <person name="Jeong J.-H."/>
            <person name="Song I."/>
            <person name="Kim S."/>
            <person name="Choi T."/>
            <person name="Kim D."/>
            <person name="Ryu S."/>
            <person name="Kim W."/>
        </authorList>
    </citation>
    <scope>NUCLEOTIDE SEQUENCE [LARGE SCALE GENOMIC DNA]</scope>
    <source>
        <tissue evidence="1">Muscle</tissue>
    </source>
</reference>